<dbReference type="PANTHER" id="PTHR35894">
    <property type="entry name" value="GENERAL SECRETION PATHWAY PROTEIN A-RELATED"/>
    <property type="match status" value="1"/>
</dbReference>
<dbReference type="InterPro" id="IPR017466">
    <property type="entry name" value="XrtA-assoc_ATPase-like"/>
</dbReference>
<dbReference type="InterPro" id="IPR003593">
    <property type="entry name" value="AAA+_ATPase"/>
</dbReference>
<dbReference type="InterPro" id="IPR052026">
    <property type="entry name" value="ExeA_AAA_ATPase_DNA-bind"/>
</dbReference>
<dbReference type="OrthoDB" id="9779230at2"/>
<dbReference type="Proteomes" id="UP000057609">
    <property type="component" value="Chromosome"/>
</dbReference>
<dbReference type="PANTHER" id="PTHR35894:SF1">
    <property type="entry name" value="PHOSPHORIBULOKINASE _ URIDINE KINASE FAMILY"/>
    <property type="match status" value="1"/>
</dbReference>
<keyword evidence="3" id="KW-1185">Reference proteome</keyword>
<proteinExistence type="predicted"/>
<dbReference type="NCBIfam" id="TIGR03015">
    <property type="entry name" value="pepcterm_ATPase"/>
    <property type="match status" value="1"/>
</dbReference>
<dbReference type="SMART" id="SM00382">
    <property type="entry name" value="AAA"/>
    <property type="match status" value="1"/>
</dbReference>
<accession>A0A0B5BEA4</accession>
<protein>
    <submittedName>
        <fullName evidence="2">ATPase</fullName>
    </submittedName>
</protein>
<dbReference type="Gene3D" id="3.40.50.300">
    <property type="entry name" value="P-loop containing nucleotide triphosphate hydrolases"/>
    <property type="match status" value="1"/>
</dbReference>
<reference evidence="2 3" key="1">
    <citation type="journal article" date="2015" name="Genome Announc.">
        <title>Complete Genome of Geobacter pickeringii G13T, a Metal-Reducing Isolate from Sedimentary Kaolin Deposits.</title>
        <authorList>
            <person name="Badalamenti J.P."/>
            <person name="Bond D.R."/>
        </authorList>
    </citation>
    <scope>NUCLEOTIDE SEQUENCE [LARGE SCALE GENOMIC DNA]</scope>
    <source>
        <strain evidence="2 3">G13</strain>
    </source>
</reference>
<evidence type="ECO:0000313" key="2">
    <source>
        <dbReference type="EMBL" id="AJE03484.1"/>
    </source>
</evidence>
<dbReference type="InterPro" id="IPR027417">
    <property type="entry name" value="P-loop_NTPase"/>
</dbReference>
<organism evidence="2 3">
    <name type="scientific">Geobacter pickeringii</name>
    <dbReference type="NCBI Taxonomy" id="345632"/>
    <lineage>
        <taxon>Bacteria</taxon>
        <taxon>Pseudomonadati</taxon>
        <taxon>Thermodesulfobacteriota</taxon>
        <taxon>Desulfuromonadia</taxon>
        <taxon>Geobacterales</taxon>
        <taxon>Geobacteraceae</taxon>
        <taxon>Geobacter</taxon>
    </lineage>
</organism>
<sequence length="387" mass="44008">MYESFFNLTTKPFDLLPNPDFLFMSRAHKRACMYLDYGIRERAGFILLTGNIGTGKTTIIRNLLKQRDDRIVFSRIFNTRVDADQLFAMIADDFGIATGGKDKVTLLRELNDYLIEQFARGRQPVLIIDEAQNLGADLLEEVRMLSNLETDNAKLLQIILVGQPELRATLADPSMVQFRQRININCNLTPLSVEEMRSYILHRLEVAGNRDAVEFAPEALDIVHRYSRGIPRLINIICDFIMLSAFAEETHRVAGDMVQDIVGDLDFERNYWNPAGADLPPLPVEATVPPVEPYRDELSALLRDLGHRLETLESGLTKLNPELFVSMNDRFSRLENAFKFHVGEVDSCMGELRKELEKVRSLSCGSISERDEELLPRSGLIRRLFGG</sequence>
<dbReference type="RefSeq" id="WP_039742445.1">
    <property type="nucleotide sequence ID" value="NZ_CP009788.1"/>
</dbReference>
<dbReference type="STRING" id="345632.GPICK_09100"/>
<evidence type="ECO:0000313" key="3">
    <source>
        <dbReference type="Proteomes" id="UP000057609"/>
    </source>
</evidence>
<evidence type="ECO:0000259" key="1">
    <source>
        <dbReference type="SMART" id="SM00382"/>
    </source>
</evidence>
<dbReference type="Pfam" id="PF13401">
    <property type="entry name" value="AAA_22"/>
    <property type="match status" value="1"/>
</dbReference>
<dbReference type="GO" id="GO:0016887">
    <property type="term" value="F:ATP hydrolysis activity"/>
    <property type="evidence" value="ECO:0007669"/>
    <property type="project" value="InterPro"/>
</dbReference>
<dbReference type="HOGENOM" id="CLU_024125_0_0_7"/>
<dbReference type="CDD" id="cd00009">
    <property type="entry name" value="AAA"/>
    <property type="match status" value="1"/>
</dbReference>
<dbReference type="KEGG" id="gpi:GPICK_09100"/>
<dbReference type="InterPro" id="IPR049945">
    <property type="entry name" value="AAA_22"/>
</dbReference>
<dbReference type="EMBL" id="CP009788">
    <property type="protein sequence ID" value="AJE03484.1"/>
    <property type="molecule type" value="Genomic_DNA"/>
</dbReference>
<feature type="domain" description="AAA+ ATPase" evidence="1">
    <location>
        <begin position="42"/>
        <end position="187"/>
    </location>
</feature>
<name>A0A0B5BEA4_9BACT</name>
<dbReference type="SUPFAM" id="SSF52540">
    <property type="entry name" value="P-loop containing nucleoside triphosphate hydrolases"/>
    <property type="match status" value="1"/>
</dbReference>
<dbReference type="AlphaFoldDB" id="A0A0B5BEA4"/>
<gene>
    <name evidence="2" type="ORF">GPICK_09100</name>
</gene>